<dbReference type="Gene3D" id="3.55.40.10">
    <property type="entry name" value="minor pseudopilin epsh domain"/>
    <property type="match status" value="1"/>
</dbReference>
<dbReference type="RefSeq" id="WP_100535382.1">
    <property type="nucleotide sequence ID" value="NZ_CBDBYO010000015.1"/>
</dbReference>
<dbReference type="SUPFAM" id="SSF54523">
    <property type="entry name" value="Pili subunits"/>
    <property type="match status" value="1"/>
</dbReference>
<evidence type="ECO:0000256" key="2">
    <source>
        <dbReference type="ARBA" id="ARBA00021549"/>
    </source>
</evidence>
<evidence type="ECO:0000256" key="11">
    <source>
        <dbReference type="SAM" id="Phobius"/>
    </source>
</evidence>
<dbReference type="Pfam" id="PF12019">
    <property type="entry name" value="GspH"/>
    <property type="match status" value="1"/>
</dbReference>
<keyword evidence="5" id="KW-0997">Cell inner membrane</keyword>
<feature type="transmembrane region" description="Helical" evidence="11">
    <location>
        <begin position="12"/>
        <end position="32"/>
    </location>
</feature>
<evidence type="ECO:0000256" key="6">
    <source>
        <dbReference type="ARBA" id="ARBA00022692"/>
    </source>
</evidence>
<dbReference type="Pfam" id="PF07963">
    <property type="entry name" value="N_methyl"/>
    <property type="match status" value="1"/>
</dbReference>
<evidence type="ECO:0000256" key="1">
    <source>
        <dbReference type="ARBA" id="ARBA00004377"/>
    </source>
</evidence>
<feature type="domain" description="General secretion pathway GspH" evidence="12">
    <location>
        <begin position="52"/>
        <end position="163"/>
    </location>
</feature>
<dbReference type="InterPro" id="IPR045584">
    <property type="entry name" value="Pilin-like"/>
</dbReference>
<comment type="subcellular location">
    <subcellularLocation>
        <location evidence="1">Cell inner membrane</location>
        <topology evidence="1">Single-pass membrane protein</topology>
    </subcellularLocation>
</comment>
<dbReference type="GO" id="GO:0005886">
    <property type="term" value="C:plasma membrane"/>
    <property type="evidence" value="ECO:0007669"/>
    <property type="project" value="UniProtKB-SubCell"/>
</dbReference>
<dbReference type="AlphaFoldDB" id="A0A2H9YQ39"/>
<name>A0A2H9YQ39_9GAMM</name>
<comment type="similarity">
    <text evidence="9">Belongs to the GSP H family.</text>
</comment>
<dbReference type="InterPro" id="IPR022346">
    <property type="entry name" value="T2SS_GspH"/>
</dbReference>
<evidence type="ECO:0000313" key="13">
    <source>
        <dbReference type="EMBL" id="PJO74764.1"/>
    </source>
</evidence>
<accession>A0A2H9YQ39</accession>
<evidence type="ECO:0000313" key="14">
    <source>
        <dbReference type="Proteomes" id="UP000243446"/>
    </source>
</evidence>
<organism evidence="13 14">
    <name type="scientific">Acinetobacter pseudolwoffii</name>
    <dbReference type="NCBI Taxonomy" id="2053287"/>
    <lineage>
        <taxon>Bacteria</taxon>
        <taxon>Pseudomonadati</taxon>
        <taxon>Pseudomonadota</taxon>
        <taxon>Gammaproteobacteria</taxon>
        <taxon>Moraxellales</taxon>
        <taxon>Moraxellaceae</taxon>
        <taxon>Acinetobacter</taxon>
    </lineage>
</organism>
<keyword evidence="8 11" id="KW-0472">Membrane</keyword>
<evidence type="ECO:0000256" key="9">
    <source>
        <dbReference type="ARBA" id="ARBA00025772"/>
    </source>
</evidence>
<reference evidence="13 14" key="1">
    <citation type="submission" date="2017-11" db="EMBL/GenBank/DDBJ databases">
        <title>Revising the taxonomy of the Acinetobacter lwoffii group: the description of Acinetobacter pseudolwoffii sp. nov. and emended description of Acinetobacter lwoffii.</title>
        <authorList>
            <person name="Nemec A."/>
            <person name="Radolfova-Krizova L."/>
        </authorList>
    </citation>
    <scope>NUCLEOTIDE SEQUENCE [LARGE SCALE GENOMIC DNA]</scope>
    <source>
        <strain evidence="13 14">ANC 5044</strain>
    </source>
</reference>
<keyword evidence="3" id="KW-1003">Cell membrane</keyword>
<evidence type="ECO:0000256" key="4">
    <source>
        <dbReference type="ARBA" id="ARBA00022481"/>
    </source>
</evidence>
<protein>
    <recommendedName>
        <fullName evidence="2">Type II secretion system protein H</fullName>
    </recommendedName>
    <alternativeName>
        <fullName evidence="10">General secretion pathway protein H</fullName>
    </alternativeName>
</protein>
<sequence length="173" mass="19419">MYRKITRAFTIVELIICVAVLAILASIALPYFHEYQSRQEAKQIPIKLSAVNRYARSQAAVFHQNIVICPSQDSLSCHPNQWNKNILVFIDKNKNRQVDAGEQILHIDALNLKYGNLSWRGALSSPSVTYQAHTALPIGSNGSFYYCSAQLSSQQRIVLSKMGHIRVESLPSC</sequence>
<comment type="caution">
    <text evidence="13">The sequence shown here is derived from an EMBL/GenBank/DDBJ whole genome shotgun (WGS) entry which is preliminary data.</text>
</comment>
<evidence type="ECO:0000259" key="12">
    <source>
        <dbReference type="Pfam" id="PF12019"/>
    </source>
</evidence>
<keyword evidence="6 11" id="KW-0812">Transmembrane</keyword>
<keyword evidence="4" id="KW-0488">Methylation</keyword>
<evidence type="ECO:0000256" key="8">
    <source>
        <dbReference type="ARBA" id="ARBA00023136"/>
    </source>
</evidence>
<dbReference type="GO" id="GO:0015628">
    <property type="term" value="P:protein secretion by the type II secretion system"/>
    <property type="evidence" value="ECO:0007669"/>
    <property type="project" value="InterPro"/>
</dbReference>
<proteinExistence type="inferred from homology"/>
<evidence type="ECO:0000256" key="7">
    <source>
        <dbReference type="ARBA" id="ARBA00022989"/>
    </source>
</evidence>
<evidence type="ECO:0000256" key="10">
    <source>
        <dbReference type="ARBA" id="ARBA00030775"/>
    </source>
</evidence>
<evidence type="ECO:0000256" key="5">
    <source>
        <dbReference type="ARBA" id="ARBA00022519"/>
    </source>
</evidence>
<keyword evidence="7 11" id="KW-1133">Transmembrane helix</keyword>
<evidence type="ECO:0000256" key="3">
    <source>
        <dbReference type="ARBA" id="ARBA00022475"/>
    </source>
</evidence>
<dbReference type="NCBIfam" id="TIGR02532">
    <property type="entry name" value="IV_pilin_GFxxxE"/>
    <property type="match status" value="1"/>
</dbReference>
<dbReference type="GO" id="GO:0015627">
    <property type="term" value="C:type II protein secretion system complex"/>
    <property type="evidence" value="ECO:0007669"/>
    <property type="project" value="InterPro"/>
</dbReference>
<dbReference type="GeneID" id="97176315"/>
<dbReference type="InterPro" id="IPR012902">
    <property type="entry name" value="N_methyl_site"/>
</dbReference>
<dbReference type="EMBL" id="PHRG01000006">
    <property type="protein sequence ID" value="PJO74764.1"/>
    <property type="molecule type" value="Genomic_DNA"/>
</dbReference>
<dbReference type="Proteomes" id="UP000243446">
    <property type="component" value="Unassembled WGS sequence"/>
</dbReference>
<gene>
    <name evidence="13" type="ORF">CWI32_11925</name>
</gene>